<protein>
    <submittedName>
        <fullName evidence="3">HrpE/YscL family type III secretion apparatus protein</fullName>
    </submittedName>
</protein>
<dbReference type="RefSeq" id="WP_061134851.1">
    <property type="nucleotide sequence ID" value="NZ_FCNX02000006.1"/>
</dbReference>
<evidence type="ECO:0000256" key="2">
    <source>
        <dbReference type="ARBA" id="ARBA00022927"/>
    </source>
</evidence>
<gene>
    <name evidence="3" type="ORF">AWB77_02624</name>
</gene>
<evidence type="ECO:0000313" key="4">
    <source>
        <dbReference type="Proteomes" id="UP000054903"/>
    </source>
</evidence>
<dbReference type="GO" id="GO:0015031">
    <property type="term" value="P:protein transport"/>
    <property type="evidence" value="ECO:0007669"/>
    <property type="project" value="UniProtKB-KW"/>
</dbReference>
<dbReference type="AlphaFoldDB" id="A0A158BBQ3"/>
<reference evidence="3" key="1">
    <citation type="submission" date="2016-01" db="EMBL/GenBank/DDBJ databases">
        <authorList>
            <person name="Peeters C."/>
        </authorList>
    </citation>
    <scope>NUCLEOTIDE SEQUENCE</scope>
    <source>
        <strain evidence="3">LMG 29320</strain>
    </source>
</reference>
<dbReference type="GO" id="GO:0005829">
    <property type="term" value="C:cytosol"/>
    <property type="evidence" value="ECO:0007669"/>
    <property type="project" value="TreeGrafter"/>
</dbReference>
<comment type="caution">
    <text evidence="3">The sequence shown here is derived from an EMBL/GenBank/DDBJ whole genome shotgun (WGS) entry which is preliminary data.</text>
</comment>
<dbReference type="PANTHER" id="PTHR34982:SF1">
    <property type="entry name" value="FLAGELLAR ASSEMBLY PROTEIN FLIH"/>
    <property type="match status" value="1"/>
</dbReference>
<keyword evidence="4" id="KW-1185">Reference proteome</keyword>
<dbReference type="STRING" id="1777138.AWB77_02624"/>
<keyword evidence="2" id="KW-0653">Protein transport</keyword>
<organism evidence="3 4">
    <name type="scientific">Caballeronia fortuita</name>
    <dbReference type="NCBI Taxonomy" id="1777138"/>
    <lineage>
        <taxon>Bacteria</taxon>
        <taxon>Pseudomonadati</taxon>
        <taxon>Pseudomonadota</taxon>
        <taxon>Betaproteobacteria</taxon>
        <taxon>Burkholderiales</taxon>
        <taxon>Burkholderiaceae</taxon>
        <taxon>Caballeronia</taxon>
    </lineage>
</organism>
<dbReference type="EMBL" id="FCNX02000006">
    <property type="protein sequence ID" value="SAK67514.1"/>
    <property type="molecule type" value="Genomic_DNA"/>
</dbReference>
<dbReference type="Proteomes" id="UP000054903">
    <property type="component" value="Unassembled WGS sequence"/>
</dbReference>
<evidence type="ECO:0000313" key="3">
    <source>
        <dbReference type="EMBL" id="SAK67514.1"/>
    </source>
</evidence>
<dbReference type="OrthoDB" id="9003843at2"/>
<proteinExistence type="predicted"/>
<keyword evidence="1" id="KW-0813">Transport</keyword>
<dbReference type="InterPro" id="IPR051472">
    <property type="entry name" value="T3SS_Stator/FliH"/>
</dbReference>
<accession>A0A158BBQ3</accession>
<evidence type="ECO:0000256" key="1">
    <source>
        <dbReference type="ARBA" id="ARBA00022448"/>
    </source>
</evidence>
<sequence length="251" mass="27546">MLIWRVSDWRVESDGYVCRDDLARLQDLRALQSMNAQLAMHEKARLVERARRVRRRAFAHGYRAGRAAALHDLVMPASAAAFALSALEDRLLRVALDAVAEILGELPPGVILPTQMRRSLQAASGERLLSVRVAACDHEEARRAIDAMQKNLGFSLVTVLPDADLPPRSCVVETDQGLIDGGLRQQVMALERGMRDAVAAVLDTYTRLDERVVAQFEAIERGLRDTIDVLSYASPRGVAFPRASANGGHAG</sequence>
<name>A0A158BBQ3_9BURK</name>
<dbReference type="PANTHER" id="PTHR34982">
    <property type="entry name" value="YOP PROTEINS TRANSLOCATION PROTEIN L"/>
    <property type="match status" value="1"/>
</dbReference>